<evidence type="ECO:0000256" key="7">
    <source>
        <dbReference type="ARBA" id="ARBA00022475"/>
    </source>
</evidence>
<evidence type="ECO:0000313" key="14">
    <source>
        <dbReference type="EMBL" id="SUN59489.1"/>
    </source>
</evidence>
<evidence type="ECO:0000256" key="1">
    <source>
        <dbReference type="ARBA" id="ARBA00003408"/>
    </source>
</evidence>
<proteinExistence type="inferred from homology"/>
<dbReference type="PIRSF" id="PIRSF006603">
    <property type="entry name" value="DinF"/>
    <property type="match status" value="1"/>
</dbReference>
<evidence type="ECO:0000256" key="12">
    <source>
        <dbReference type="ARBA" id="ARBA00031636"/>
    </source>
</evidence>
<dbReference type="GO" id="GO:0042910">
    <property type="term" value="F:xenobiotic transmembrane transporter activity"/>
    <property type="evidence" value="ECO:0007669"/>
    <property type="project" value="InterPro"/>
</dbReference>
<keyword evidence="6" id="KW-0050">Antiport</keyword>
<comment type="similarity">
    <text evidence="3">Belongs to the multi antimicrobial extrusion (MATE) (TC 2.A.66.1) family.</text>
</comment>
<dbReference type="InterPro" id="IPR048279">
    <property type="entry name" value="MdtK-like"/>
</dbReference>
<keyword evidence="10" id="KW-0406">Ion transport</keyword>
<dbReference type="EMBL" id="UHFN01000007">
    <property type="protein sequence ID" value="SUN59489.1"/>
    <property type="molecule type" value="Genomic_DNA"/>
</dbReference>
<feature type="transmembrane region" description="Helical" evidence="13">
    <location>
        <begin position="51"/>
        <end position="73"/>
    </location>
</feature>
<keyword evidence="15" id="KW-1185">Reference proteome</keyword>
<evidence type="ECO:0000256" key="2">
    <source>
        <dbReference type="ARBA" id="ARBA00004651"/>
    </source>
</evidence>
<evidence type="ECO:0000256" key="8">
    <source>
        <dbReference type="ARBA" id="ARBA00022692"/>
    </source>
</evidence>
<feature type="transmembrane region" description="Helical" evidence="13">
    <location>
        <begin position="386"/>
        <end position="408"/>
    </location>
</feature>
<feature type="transmembrane region" description="Helical" evidence="13">
    <location>
        <begin position="271"/>
        <end position="291"/>
    </location>
</feature>
<comment type="subcellular location">
    <subcellularLocation>
        <location evidence="2">Cell membrane</location>
        <topology evidence="2">Multi-pass membrane protein</topology>
    </subcellularLocation>
</comment>
<feature type="transmembrane region" description="Helical" evidence="13">
    <location>
        <begin position="344"/>
        <end position="366"/>
    </location>
</feature>
<feature type="transmembrane region" description="Helical" evidence="13">
    <location>
        <begin position="195"/>
        <end position="215"/>
    </location>
</feature>
<dbReference type="NCBIfam" id="TIGR00797">
    <property type="entry name" value="matE"/>
    <property type="match status" value="1"/>
</dbReference>
<dbReference type="Proteomes" id="UP000254924">
    <property type="component" value="Unassembled WGS sequence"/>
</dbReference>
<dbReference type="InterPro" id="IPR050222">
    <property type="entry name" value="MATE_MdtK"/>
</dbReference>
<feature type="transmembrane region" description="Helical" evidence="13">
    <location>
        <begin position="127"/>
        <end position="151"/>
    </location>
</feature>
<evidence type="ECO:0000256" key="4">
    <source>
        <dbReference type="ARBA" id="ARBA00020268"/>
    </source>
</evidence>
<evidence type="ECO:0000256" key="6">
    <source>
        <dbReference type="ARBA" id="ARBA00022449"/>
    </source>
</evidence>
<evidence type="ECO:0000256" key="13">
    <source>
        <dbReference type="SAM" id="Phobius"/>
    </source>
</evidence>
<dbReference type="RefSeq" id="WP_115267992.1">
    <property type="nucleotide sequence ID" value="NZ_JBNPNB010000041.1"/>
</dbReference>
<dbReference type="OrthoDB" id="9806302at2"/>
<feature type="transmembrane region" description="Helical" evidence="13">
    <location>
        <begin position="93"/>
        <end position="115"/>
    </location>
</feature>
<feature type="transmembrane region" description="Helical" evidence="13">
    <location>
        <begin position="163"/>
        <end position="183"/>
    </location>
</feature>
<dbReference type="AlphaFoldDB" id="A0A380K3S2"/>
<sequence length="430" mass="46530">MIEKSHTYRKQLFDLALPAMAENILQILMGITDSYLVAQLGLLAISGVSVANNIITVYQAIFIALGSAVSSLVAKYFGQHDHKKELQLQADSLVLTLLVSLVLGILSIFCGRFFLSALGTTKEVTQLGGLYLALVGGGIFSLGLLTSLGAIHRAQGRPRLPMYVSVLTNVLNAVLSALSITVFDFGLVGIALSTVFSRLVGVLILASMLDFWSILKHVRLSISKNLVTMALPIAGERLMMRVGDVAIVAIIVSFGVKVVAGNAIGETITQFNYMPGMGMATAVLILVAQAFGERDYEAIHTILKKAYGYSVVMMFLVGGSVYFLSSYLLPFFTNDPTAQEASRVVMLSSFLGGPATAGTLIFTALWQGLGKPKFPFYATTIGMWGIRIFLGYFLGVLLGLGLAGVWLATIADNLFRWAILSWRYHVYKKR</sequence>
<keyword evidence="8 13" id="KW-0812">Transmembrane</keyword>
<protein>
    <recommendedName>
        <fullName evidence="4">Probable multidrug resistance protein NorM</fullName>
    </recommendedName>
    <alternativeName>
        <fullName evidence="12">Multidrug-efflux transporter</fullName>
    </alternativeName>
</protein>
<evidence type="ECO:0000256" key="10">
    <source>
        <dbReference type="ARBA" id="ARBA00023065"/>
    </source>
</evidence>
<dbReference type="PANTHER" id="PTHR43298:SF2">
    <property type="entry name" value="FMN_FAD EXPORTER YEEO-RELATED"/>
    <property type="match status" value="1"/>
</dbReference>
<keyword evidence="7" id="KW-1003">Cell membrane</keyword>
<evidence type="ECO:0000256" key="9">
    <source>
        <dbReference type="ARBA" id="ARBA00022989"/>
    </source>
</evidence>
<gene>
    <name evidence="14" type="ORF">NCTC12224_00387</name>
</gene>
<keyword evidence="5" id="KW-0813">Transport</keyword>
<dbReference type="PANTHER" id="PTHR43298">
    <property type="entry name" value="MULTIDRUG RESISTANCE PROTEIN NORM-RELATED"/>
    <property type="match status" value="1"/>
</dbReference>
<dbReference type="GeneID" id="78355858"/>
<dbReference type="GO" id="GO:0005886">
    <property type="term" value="C:plasma membrane"/>
    <property type="evidence" value="ECO:0007669"/>
    <property type="project" value="UniProtKB-SubCell"/>
</dbReference>
<dbReference type="GO" id="GO:0015297">
    <property type="term" value="F:antiporter activity"/>
    <property type="evidence" value="ECO:0007669"/>
    <property type="project" value="UniProtKB-KW"/>
</dbReference>
<keyword evidence="9 13" id="KW-1133">Transmembrane helix</keyword>
<evidence type="ECO:0000256" key="5">
    <source>
        <dbReference type="ARBA" id="ARBA00022448"/>
    </source>
</evidence>
<comment type="function">
    <text evidence="1">Multidrug efflux pump.</text>
</comment>
<organism evidence="14 15">
    <name type="scientific">Streptococcus hyointestinalis</name>
    <dbReference type="NCBI Taxonomy" id="1337"/>
    <lineage>
        <taxon>Bacteria</taxon>
        <taxon>Bacillati</taxon>
        <taxon>Bacillota</taxon>
        <taxon>Bacilli</taxon>
        <taxon>Lactobacillales</taxon>
        <taxon>Streptococcaceae</taxon>
        <taxon>Streptococcus</taxon>
    </lineage>
</organism>
<evidence type="ECO:0000256" key="11">
    <source>
        <dbReference type="ARBA" id="ARBA00023136"/>
    </source>
</evidence>
<dbReference type="GO" id="GO:0006811">
    <property type="term" value="P:monoatomic ion transport"/>
    <property type="evidence" value="ECO:0007669"/>
    <property type="project" value="UniProtKB-KW"/>
</dbReference>
<dbReference type="InterPro" id="IPR002528">
    <property type="entry name" value="MATE_fam"/>
</dbReference>
<dbReference type="Pfam" id="PF01554">
    <property type="entry name" value="MatE"/>
    <property type="match status" value="2"/>
</dbReference>
<name>A0A380K3S2_9STRE</name>
<keyword evidence="11 13" id="KW-0472">Membrane</keyword>
<reference evidence="14 15" key="1">
    <citation type="submission" date="2018-06" db="EMBL/GenBank/DDBJ databases">
        <authorList>
            <consortium name="Pathogen Informatics"/>
            <person name="Doyle S."/>
        </authorList>
    </citation>
    <scope>NUCLEOTIDE SEQUENCE [LARGE SCALE GENOMIC DNA]</scope>
    <source>
        <strain evidence="14 15">NCTC12224</strain>
    </source>
</reference>
<feature type="transmembrane region" description="Helical" evidence="13">
    <location>
        <begin position="311"/>
        <end position="332"/>
    </location>
</feature>
<accession>A0A380K3S2</accession>
<evidence type="ECO:0000256" key="3">
    <source>
        <dbReference type="ARBA" id="ARBA00010199"/>
    </source>
</evidence>
<feature type="transmembrane region" description="Helical" evidence="13">
    <location>
        <begin position="245"/>
        <end position="265"/>
    </location>
</feature>
<evidence type="ECO:0000313" key="15">
    <source>
        <dbReference type="Proteomes" id="UP000254924"/>
    </source>
</evidence>